<proteinExistence type="predicted"/>
<gene>
    <name evidence="7" type="primary">RE1_640</name>
    <name evidence="7" type="ORF">CK203_087938</name>
</gene>
<dbReference type="InterPro" id="IPR043502">
    <property type="entry name" value="DNA/RNA_pol_sf"/>
</dbReference>
<evidence type="ECO:0000259" key="5">
    <source>
        <dbReference type="Pfam" id="PF14244"/>
    </source>
</evidence>
<feature type="domain" description="Retrotransposon gag" evidence="2">
    <location>
        <begin position="89"/>
        <end position="185"/>
    </location>
</feature>
<dbReference type="InterPro" id="IPR025724">
    <property type="entry name" value="GAG-pre-integrase_dom"/>
</dbReference>
<evidence type="ECO:0000256" key="1">
    <source>
        <dbReference type="SAM" id="MobiDB-lite"/>
    </source>
</evidence>
<reference evidence="7 8" key="1">
    <citation type="journal article" date="2018" name="PLoS Genet.">
        <title>Population sequencing reveals clonal diversity and ancestral inbreeding in the grapevine cultivar Chardonnay.</title>
        <authorList>
            <person name="Roach M.J."/>
            <person name="Johnson D.L."/>
            <person name="Bohlmann J."/>
            <person name="van Vuuren H.J."/>
            <person name="Jones S.J."/>
            <person name="Pretorius I.S."/>
            <person name="Schmidt S.A."/>
            <person name="Borneman A.R."/>
        </authorList>
    </citation>
    <scope>NUCLEOTIDE SEQUENCE [LARGE SCALE GENOMIC DNA]</scope>
    <source>
        <strain evidence="8">cv. Chardonnay</strain>
        <tissue evidence="7">Leaf</tissue>
    </source>
</reference>
<dbReference type="Pfam" id="PF03732">
    <property type="entry name" value="Retrotrans_gag"/>
    <property type="match status" value="1"/>
</dbReference>
<dbReference type="AlphaFoldDB" id="A0A438D7X0"/>
<protein>
    <submittedName>
        <fullName evidence="7">Retrovirus-related Pol polyprotein from transposon RE1</fullName>
    </submittedName>
</protein>
<dbReference type="Pfam" id="PF25597">
    <property type="entry name" value="SH3_retrovirus"/>
    <property type="match status" value="1"/>
</dbReference>
<evidence type="ECO:0000259" key="6">
    <source>
        <dbReference type="Pfam" id="PF25597"/>
    </source>
</evidence>
<dbReference type="Pfam" id="PF13976">
    <property type="entry name" value="gag_pre-integrs"/>
    <property type="match status" value="1"/>
</dbReference>
<dbReference type="PANTHER" id="PTHR37610">
    <property type="entry name" value="CCHC-TYPE DOMAIN-CONTAINING PROTEIN"/>
    <property type="match status" value="1"/>
</dbReference>
<dbReference type="InterPro" id="IPR057670">
    <property type="entry name" value="SH3_retrovirus"/>
</dbReference>
<dbReference type="Pfam" id="PF07727">
    <property type="entry name" value="RVT_2"/>
    <property type="match status" value="1"/>
</dbReference>
<evidence type="ECO:0000313" key="8">
    <source>
        <dbReference type="Proteomes" id="UP000288805"/>
    </source>
</evidence>
<dbReference type="PANTHER" id="PTHR37610:SF100">
    <property type="entry name" value="COPIA-LIKE POLYPROTEIN_RETROTRANSPOSON"/>
    <property type="match status" value="1"/>
</dbReference>
<evidence type="ECO:0000259" key="2">
    <source>
        <dbReference type="Pfam" id="PF03732"/>
    </source>
</evidence>
<dbReference type="InterPro" id="IPR013103">
    <property type="entry name" value="RVT_2"/>
</dbReference>
<dbReference type="Proteomes" id="UP000288805">
    <property type="component" value="Unassembled WGS sequence"/>
</dbReference>
<dbReference type="Pfam" id="PF14244">
    <property type="entry name" value="Retrotran_gag_3"/>
    <property type="match status" value="1"/>
</dbReference>
<feature type="compositionally biased region" description="Low complexity" evidence="1">
    <location>
        <begin position="637"/>
        <end position="654"/>
    </location>
</feature>
<feature type="domain" description="GAG-pre-integrase" evidence="4">
    <location>
        <begin position="474"/>
        <end position="528"/>
    </location>
</feature>
<comment type="caution">
    <text evidence="7">The sequence shown here is derived from an EMBL/GenBank/DDBJ whole genome shotgun (WGS) entry which is preliminary data.</text>
</comment>
<evidence type="ECO:0000259" key="4">
    <source>
        <dbReference type="Pfam" id="PF13976"/>
    </source>
</evidence>
<feature type="region of interest" description="Disordered" evidence="1">
    <location>
        <begin position="607"/>
        <end position="675"/>
    </location>
</feature>
<feature type="domain" description="Retrotransposon Copia-like N-terminal" evidence="5">
    <location>
        <begin position="21"/>
        <end position="67"/>
    </location>
</feature>
<dbReference type="EMBL" id="QGNW01001749">
    <property type="protein sequence ID" value="RVW31542.1"/>
    <property type="molecule type" value="Genomic_DNA"/>
</dbReference>
<dbReference type="SUPFAM" id="SSF56672">
    <property type="entry name" value="DNA/RNA polymerases"/>
    <property type="match status" value="1"/>
</dbReference>
<dbReference type="InterPro" id="IPR029472">
    <property type="entry name" value="Copia-like_N"/>
</dbReference>
<feature type="region of interest" description="Disordered" evidence="1">
    <location>
        <begin position="288"/>
        <end position="317"/>
    </location>
</feature>
<evidence type="ECO:0000259" key="3">
    <source>
        <dbReference type="Pfam" id="PF07727"/>
    </source>
</evidence>
<feature type="domain" description="Retroviral polymerase SH3-like" evidence="6">
    <location>
        <begin position="546"/>
        <end position="606"/>
    </location>
</feature>
<feature type="compositionally biased region" description="Pro residues" evidence="1">
    <location>
        <begin position="626"/>
        <end position="636"/>
    </location>
</feature>
<dbReference type="InterPro" id="IPR005162">
    <property type="entry name" value="Retrotrans_gag_dom"/>
</dbReference>
<accession>A0A438D7X0</accession>
<sequence length="1120" mass="125263">MTEQQPSNGGKLDAANPYFLHHSDHPGMVLVSKPLNGDNYSTWCRAMTISLNAKSKLGFIDGTTTMPSATDKPDEHASWKKCNDMILSWILNSLSQDLADSVIFSTTAQEVWEDLRDRFSQSNAPRIFQIERDIACLTQDQMTVAAYYTRLKRLWDELGSYNDTVCSCGADHKRRRLMQFLMGLNESYNAIRGQILLMNPLPDVAKAYSSIVQEEKQRSLGATRETTENSAMVVQRAEPMTLAVRHGQGSSSRSNPSNRKPLHCSYCDRDHHVRETCWKLNGYPPEHPKHASNRSNHGSTHFKRNNSHQSSANNVKERPVMQEVPSMTNGLSDLQIQQILSIMQGKGTTQSTNPKANAAASGLLQTLLHLHRLIIDSGATDHITSSPTLLVNSSKNTFLPPVAMPSGEQAPITSIGNLPLNSAATLKNVLGVPSFKDLTTRTTIGLGEQRDGLYYLVALASEKPKTQTPSAAATSCRSPSSQVTSSTALWHRRLGHLSSSRLDFMAKHLLNFPFQSNNACDVCALAKQRRLPFSLPSYSHIRVFGCLAYATNVHVPHKFAPRAKRCIFLGYPVGQKAYKLYDLDTHQMFTSRDVVFHETIFPYESIPSPSSNSDPMIPLSISDLSPPVPQPSPPEPISHIQQPSLPNSVSTQPSPASPPPEPILRRSQRPHHPPMALRDYVCNQVTSPNHLPPLSSSPQKGTRYPLCNFVSYHRYSPQHRSFTAVVSQDIEPTSYAEAASHSHWQKAMQSELAALEANHTWSLTSLPPSKKPIGCRWVYKIKRHSDGTIECFKACLVAKGYTQLEGIDYHDTFSPTAKMITVRCLLALAAAQNWSLHQLDVNNAFLHGDLHEEIYMSPPPGLRRQGENLVCHLHKSLYGLKQASRQWFAKFSTAIQAAGFVQSKADYSLFTCRKGKSFTALLIYVDDILITGNDVNAIVALKQFLHSHFRIKDLGDLKYFLGIEVSRSKKGISISQRKYTLEILKDSGFLGAKPVNFPMEQNTKLSDSGELLKDPSQYRRLVGRLIYLTITRPDITYSVHVLSRFMHAPRRPHMEVALRVLHYLKNSPGQDPLWVIVFFYDLLLFLGGQKGRKPYLSPQQKPNIEPWQAHVVNYPGCAHY</sequence>
<evidence type="ECO:0000313" key="7">
    <source>
        <dbReference type="EMBL" id="RVW31542.1"/>
    </source>
</evidence>
<name>A0A438D7X0_VITVI</name>
<feature type="domain" description="Reverse transcriptase Ty1/copia-type" evidence="3">
    <location>
        <begin position="758"/>
        <end position="1000"/>
    </location>
</feature>
<organism evidence="7 8">
    <name type="scientific">Vitis vinifera</name>
    <name type="common">Grape</name>
    <dbReference type="NCBI Taxonomy" id="29760"/>
    <lineage>
        <taxon>Eukaryota</taxon>
        <taxon>Viridiplantae</taxon>
        <taxon>Streptophyta</taxon>
        <taxon>Embryophyta</taxon>
        <taxon>Tracheophyta</taxon>
        <taxon>Spermatophyta</taxon>
        <taxon>Magnoliopsida</taxon>
        <taxon>eudicotyledons</taxon>
        <taxon>Gunneridae</taxon>
        <taxon>Pentapetalae</taxon>
        <taxon>rosids</taxon>
        <taxon>Vitales</taxon>
        <taxon>Vitaceae</taxon>
        <taxon>Viteae</taxon>
        <taxon>Vitis</taxon>
    </lineage>
</organism>